<dbReference type="AlphaFoldDB" id="A0A927GCI4"/>
<proteinExistence type="inferred from homology"/>
<dbReference type="PANTHER" id="PTHR30244:SF42">
    <property type="entry name" value="UDP-2-ACETAMIDO-2-DEOXY-3-OXO-D-GLUCURONATE AMINOTRANSFERASE"/>
    <property type="match status" value="1"/>
</dbReference>
<keyword evidence="4" id="KW-0808">Transferase</keyword>
<dbReference type="Pfam" id="PF01041">
    <property type="entry name" value="DegT_DnrJ_EryC1"/>
    <property type="match status" value="1"/>
</dbReference>
<accession>A0A927GCI4</accession>
<feature type="modified residue" description="N6-(pyridoxal phosphate)lysine" evidence="2">
    <location>
        <position position="187"/>
    </location>
</feature>
<dbReference type="Proteomes" id="UP000653797">
    <property type="component" value="Unassembled WGS sequence"/>
</dbReference>
<evidence type="ECO:0000256" key="2">
    <source>
        <dbReference type="PIRSR" id="PIRSR000390-2"/>
    </source>
</evidence>
<comment type="caution">
    <text evidence="4">The sequence shown here is derived from an EMBL/GenBank/DDBJ whole genome shotgun (WGS) entry which is preliminary data.</text>
</comment>
<dbReference type="GO" id="GO:0008483">
    <property type="term" value="F:transaminase activity"/>
    <property type="evidence" value="ECO:0007669"/>
    <property type="project" value="UniProtKB-KW"/>
</dbReference>
<name>A0A927GCI4_9BACT</name>
<sequence length="370" mass="40909">MVDLHGQYLKIKANIDRAIQACIDTTAFIKGPQVSYFENQLADFLNVGHVVSCANGTDALQLALMALNLQPGDEIIIPAFTYIAVAEVIALLRLTPVLVDVDARTFNISPEQIERAITSRTKLVVPVHLFGQCADMERILSICNQYQLHVIEDAAQAIGAMVTFADGTSGMAGTMGDFGTTSFFPSKNLGCFGDGGAILTQDSERAGQVKMLANHGQSRKYHHELVGINSRLDSLQAAILSEKLPYLLAYTQARQQAAAQYDDRLSAIDAIEIPHRSKYSTHVFHQYTLKVPPDQRNGLKDYLQQKGIPSMVYYPIPVSSQKAYEKLGRVVGDLAITHELCQRVLSLPMHTELSEQQIDYITETITDYFQ</sequence>
<dbReference type="GO" id="GO:0000271">
    <property type="term" value="P:polysaccharide biosynthetic process"/>
    <property type="evidence" value="ECO:0007669"/>
    <property type="project" value="TreeGrafter"/>
</dbReference>
<evidence type="ECO:0000256" key="3">
    <source>
        <dbReference type="RuleBase" id="RU004508"/>
    </source>
</evidence>
<dbReference type="Gene3D" id="3.40.640.10">
    <property type="entry name" value="Type I PLP-dependent aspartate aminotransferase-like (Major domain)"/>
    <property type="match status" value="1"/>
</dbReference>
<evidence type="ECO:0000313" key="5">
    <source>
        <dbReference type="Proteomes" id="UP000653797"/>
    </source>
</evidence>
<gene>
    <name evidence="4" type="ORF">IC230_06655</name>
</gene>
<dbReference type="InterPro" id="IPR015424">
    <property type="entry name" value="PyrdxlP-dep_Trfase"/>
</dbReference>
<dbReference type="EMBL" id="JACXAA010000002">
    <property type="protein sequence ID" value="MBD2752560.1"/>
    <property type="molecule type" value="Genomic_DNA"/>
</dbReference>
<dbReference type="Gene3D" id="3.90.1150.10">
    <property type="entry name" value="Aspartate Aminotransferase, domain 1"/>
    <property type="match status" value="1"/>
</dbReference>
<dbReference type="InterPro" id="IPR000653">
    <property type="entry name" value="DegT/StrS_aminotransferase"/>
</dbReference>
<dbReference type="PIRSF" id="PIRSF000390">
    <property type="entry name" value="PLP_StrS"/>
    <property type="match status" value="1"/>
</dbReference>
<evidence type="ECO:0000256" key="1">
    <source>
        <dbReference type="PIRSR" id="PIRSR000390-1"/>
    </source>
</evidence>
<protein>
    <submittedName>
        <fullName evidence="4">DegT/DnrJ/EryC1/StrS family aminotransferase</fullName>
    </submittedName>
</protein>
<feature type="active site" description="Proton acceptor" evidence="1">
    <location>
        <position position="187"/>
    </location>
</feature>
<keyword evidence="2 3" id="KW-0663">Pyridoxal phosphate</keyword>
<reference evidence="4" key="1">
    <citation type="submission" date="2020-09" db="EMBL/GenBank/DDBJ databases">
        <authorList>
            <person name="Kim M.K."/>
        </authorList>
    </citation>
    <scope>NUCLEOTIDE SEQUENCE</scope>
    <source>
        <strain evidence="4">BT704</strain>
    </source>
</reference>
<dbReference type="PANTHER" id="PTHR30244">
    <property type="entry name" value="TRANSAMINASE"/>
    <property type="match status" value="1"/>
</dbReference>
<dbReference type="SUPFAM" id="SSF53383">
    <property type="entry name" value="PLP-dependent transferases"/>
    <property type="match status" value="1"/>
</dbReference>
<keyword evidence="4" id="KW-0032">Aminotransferase</keyword>
<dbReference type="InterPro" id="IPR015422">
    <property type="entry name" value="PyrdxlP-dep_Trfase_small"/>
</dbReference>
<dbReference type="CDD" id="cd00616">
    <property type="entry name" value="AHBA_syn"/>
    <property type="match status" value="1"/>
</dbReference>
<comment type="similarity">
    <text evidence="3">Belongs to the DegT/DnrJ/EryC1 family.</text>
</comment>
<organism evidence="4 5">
    <name type="scientific">Spirosoma validum</name>
    <dbReference type="NCBI Taxonomy" id="2771355"/>
    <lineage>
        <taxon>Bacteria</taxon>
        <taxon>Pseudomonadati</taxon>
        <taxon>Bacteroidota</taxon>
        <taxon>Cytophagia</taxon>
        <taxon>Cytophagales</taxon>
        <taxon>Cytophagaceae</taxon>
        <taxon>Spirosoma</taxon>
    </lineage>
</organism>
<dbReference type="GO" id="GO:0030170">
    <property type="term" value="F:pyridoxal phosphate binding"/>
    <property type="evidence" value="ECO:0007669"/>
    <property type="project" value="TreeGrafter"/>
</dbReference>
<keyword evidence="5" id="KW-1185">Reference proteome</keyword>
<evidence type="ECO:0000313" key="4">
    <source>
        <dbReference type="EMBL" id="MBD2752560.1"/>
    </source>
</evidence>
<dbReference type="InterPro" id="IPR015421">
    <property type="entry name" value="PyrdxlP-dep_Trfase_major"/>
</dbReference>